<feature type="region of interest" description="Disordered" evidence="1">
    <location>
        <begin position="34"/>
        <end position="68"/>
    </location>
</feature>
<sequence length="125" mass="13413">MTEDGIPSSACTRRPDEIGADGFSSLRLARNNFPAARGGGGGAQRAAAALSDGFGSGPTGLGPTDEHSFHLHHRDFTVTPITDQIGPMDSVFKTECYDLKNHFSEPQYKMTVLPLNIGKSRFDLC</sequence>
<proteinExistence type="predicted"/>
<reference evidence="2 3" key="1">
    <citation type="journal article" date="2015" name="Proc. Natl. Acad. Sci. U.S.A.">
        <title>The resurrection genome of Boea hygrometrica: A blueprint for survival of dehydration.</title>
        <authorList>
            <person name="Xiao L."/>
            <person name="Yang G."/>
            <person name="Zhang L."/>
            <person name="Yang X."/>
            <person name="Zhao S."/>
            <person name="Ji Z."/>
            <person name="Zhou Q."/>
            <person name="Hu M."/>
            <person name="Wang Y."/>
            <person name="Chen M."/>
            <person name="Xu Y."/>
            <person name="Jin H."/>
            <person name="Xiao X."/>
            <person name="Hu G."/>
            <person name="Bao F."/>
            <person name="Hu Y."/>
            <person name="Wan P."/>
            <person name="Li L."/>
            <person name="Deng X."/>
            <person name="Kuang T."/>
            <person name="Xiang C."/>
            <person name="Zhu J.K."/>
            <person name="Oliver M.J."/>
            <person name="He Y."/>
        </authorList>
    </citation>
    <scope>NUCLEOTIDE SEQUENCE [LARGE SCALE GENOMIC DNA]</scope>
    <source>
        <strain evidence="3">cv. XS01</strain>
    </source>
</reference>
<evidence type="ECO:0000313" key="3">
    <source>
        <dbReference type="Proteomes" id="UP000250235"/>
    </source>
</evidence>
<name>A0A2Z7CPZ5_9LAMI</name>
<evidence type="ECO:0000256" key="1">
    <source>
        <dbReference type="SAM" id="MobiDB-lite"/>
    </source>
</evidence>
<gene>
    <name evidence="2" type="ORF">F511_43085</name>
</gene>
<organism evidence="2 3">
    <name type="scientific">Dorcoceras hygrometricum</name>
    <dbReference type="NCBI Taxonomy" id="472368"/>
    <lineage>
        <taxon>Eukaryota</taxon>
        <taxon>Viridiplantae</taxon>
        <taxon>Streptophyta</taxon>
        <taxon>Embryophyta</taxon>
        <taxon>Tracheophyta</taxon>
        <taxon>Spermatophyta</taxon>
        <taxon>Magnoliopsida</taxon>
        <taxon>eudicotyledons</taxon>
        <taxon>Gunneridae</taxon>
        <taxon>Pentapetalae</taxon>
        <taxon>asterids</taxon>
        <taxon>lamiids</taxon>
        <taxon>Lamiales</taxon>
        <taxon>Gesneriaceae</taxon>
        <taxon>Didymocarpoideae</taxon>
        <taxon>Trichosporeae</taxon>
        <taxon>Loxocarpinae</taxon>
        <taxon>Dorcoceras</taxon>
    </lineage>
</organism>
<dbReference type="Proteomes" id="UP000250235">
    <property type="component" value="Unassembled WGS sequence"/>
</dbReference>
<accession>A0A2Z7CPZ5</accession>
<dbReference type="AlphaFoldDB" id="A0A2Z7CPZ5"/>
<protein>
    <submittedName>
        <fullName evidence="2">Uncharacterized protein</fullName>
    </submittedName>
</protein>
<keyword evidence="3" id="KW-1185">Reference proteome</keyword>
<evidence type="ECO:0000313" key="2">
    <source>
        <dbReference type="EMBL" id="KZV49140.1"/>
    </source>
</evidence>
<dbReference type="EMBL" id="KQ993370">
    <property type="protein sequence ID" value="KZV49140.1"/>
    <property type="molecule type" value="Genomic_DNA"/>
</dbReference>